<proteinExistence type="predicted"/>
<gene>
    <name evidence="3" type="ORF">TeGR_g14944</name>
</gene>
<keyword evidence="4" id="KW-1185">Reference proteome</keyword>
<evidence type="ECO:0000256" key="1">
    <source>
        <dbReference type="SAM" id="Coils"/>
    </source>
</evidence>
<feature type="coiled-coil region" evidence="1">
    <location>
        <begin position="235"/>
        <end position="262"/>
    </location>
</feature>
<dbReference type="Proteomes" id="UP001165060">
    <property type="component" value="Unassembled WGS sequence"/>
</dbReference>
<organism evidence="3 4">
    <name type="scientific">Tetraparma gracilis</name>
    <dbReference type="NCBI Taxonomy" id="2962635"/>
    <lineage>
        <taxon>Eukaryota</taxon>
        <taxon>Sar</taxon>
        <taxon>Stramenopiles</taxon>
        <taxon>Ochrophyta</taxon>
        <taxon>Bolidophyceae</taxon>
        <taxon>Parmales</taxon>
        <taxon>Triparmaceae</taxon>
        <taxon>Tetraparma</taxon>
    </lineage>
</organism>
<evidence type="ECO:0000313" key="3">
    <source>
        <dbReference type="EMBL" id="GMI22241.1"/>
    </source>
</evidence>
<dbReference type="EMBL" id="BRYB01000077">
    <property type="protein sequence ID" value="GMI22241.1"/>
    <property type="molecule type" value="Genomic_DNA"/>
</dbReference>
<comment type="caution">
    <text evidence="3">The sequence shown here is derived from an EMBL/GenBank/DDBJ whole genome shotgun (WGS) entry which is preliminary data.</text>
</comment>
<feature type="non-terminal residue" evidence="3">
    <location>
        <position position="1"/>
    </location>
</feature>
<evidence type="ECO:0000313" key="4">
    <source>
        <dbReference type="Proteomes" id="UP001165060"/>
    </source>
</evidence>
<feature type="region of interest" description="Disordered" evidence="2">
    <location>
        <begin position="142"/>
        <end position="173"/>
    </location>
</feature>
<feature type="region of interest" description="Disordered" evidence="2">
    <location>
        <begin position="15"/>
        <end position="86"/>
    </location>
</feature>
<protein>
    <submittedName>
        <fullName evidence="3">Uncharacterized protein</fullName>
    </submittedName>
</protein>
<accession>A0ABQ6M9L5</accession>
<reference evidence="3 4" key="1">
    <citation type="journal article" date="2023" name="Commun. Biol.">
        <title>Genome analysis of Parmales, the sister group of diatoms, reveals the evolutionary specialization of diatoms from phago-mixotrophs to photoautotrophs.</title>
        <authorList>
            <person name="Ban H."/>
            <person name="Sato S."/>
            <person name="Yoshikawa S."/>
            <person name="Yamada K."/>
            <person name="Nakamura Y."/>
            <person name="Ichinomiya M."/>
            <person name="Sato N."/>
            <person name="Blanc-Mathieu R."/>
            <person name="Endo H."/>
            <person name="Kuwata A."/>
            <person name="Ogata H."/>
        </authorList>
    </citation>
    <scope>NUCLEOTIDE SEQUENCE [LARGE SCALE GENOMIC DNA]</scope>
</reference>
<feature type="compositionally biased region" description="Pro residues" evidence="2">
    <location>
        <begin position="47"/>
        <end position="56"/>
    </location>
</feature>
<sequence length="273" mass="28931">AKIVKTFPLTAVTLCSETGPVAPPPQHASSKPPPVPAPGPRSKRPRPSPSPPPPARASPAAGKAGRKRGRAAAAPKPPPSPLLTYTLRNLHGESAAHNGAKCVLLAKVKGGLGGKFRVRVALPGGGEGATLEVKKIQLHEDFSAVEPKGGAEPAPYLQSGGEEEKDSASDKENKEVLRFKQLSKSQQRELETLRGETAEKDGTIAEMGRALAEKDEEIAELGRAAKHTKADLKVLREAGRAAKQEKADEKALREENRLLRERLKKVVAIADGV</sequence>
<feature type="compositionally biased region" description="Pro residues" evidence="2">
    <location>
        <begin position="21"/>
        <end position="39"/>
    </location>
</feature>
<evidence type="ECO:0000256" key="2">
    <source>
        <dbReference type="SAM" id="MobiDB-lite"/>
    </source>
</evidence>
<keyword evidence="1" id="KW-0175">Coiled coil</keyword>
<name>A0ABQ6M9L5_9STRA</name>